<name>A0ABQ6MSH3_9STRA</name>
<evidence type="ECO:0000256" key="2">
    <source>
        <dbReference type="ARBA" id="ARBA00022771"/>
    </source>
</evidence>
<dbReference type="SUPFAM" id="SSF144232">
    <property type="entry name" value="HIT/MYND zinc finger-like"/>
    <property type="match status" value="1"/>
</dbReference>
<evidence type="ECO:0000259" key="5">
    <source>
        <dbReference type="PROSITE" id="PS50865"/>
    </source>
</evidence>
<dbReference type="EMBL" id="BRYB01001696">
    <property type="protein sequence ID" value="GMI31453.1"/>
    <property type="molecule type" value="Genomic_DNA"/>
</dbReference>
<organism evidence="6 7">
    <name type="scientific">Tetraparma gracilis</name>
    <dbReference type="NCBI Taxonomy" id="2962635"/>
    <lineage>
        <taxon>Eukaryota</taxon>
        <taxon>Sar</taxon>
        <taxon>Stramenopiles</taxon>
        <taxon>Ochrophyta</taxon>
        <taxon>Bolidophyceae</taxon>
        <taxon>Parmales</taxon>
        <taxon>Triparmaceae</taxon>
        <taxon>Tetraparma</taxon>
    </lineage>
</organism>
<evidence type="ECO:0000313" key="6">
    <source>
        <dbReference type="EMBL" id="GMI31453.1"/>
    </source>
</evidence>
<feature type="domain" description="MYND-type" evidence="5">
    <location>
        <begin position="315"/>
        <end position="355"/>
    </location>
</feature>
<dbReference type="PROSITE" id="PS50865">
    <property type="entry name" value="ZF_MYND_2"/>
    <property type="match status" value="1"/>
</dbReference>
<sequence>MLGTFLSTPDSVQSPAAAAAMSRMTEADHLEIERQCTLVTGPLGPDAKVPPIAKILGKKKWPSPTVPGIEKLTWHLDEERRSRRHASALTSCIIGATLSTYETDDMKRMGFTRMLVGRDAQFQMQPMTLAGDDCAPSPERGEKGFPSGSQVIGFPIGNSYFIFMGECVVTAPDIWFFTVHYNEGNPLKKTGLHWPDQRSVYQCPFCASLACPGETKIMISQFGLGEGACGMGVRMLARMYELGCGPDDPRLMEPVEGAGELLQMYERTGMMNAASVRMARDMSTMLGGRQSKRMTSENGGMPTYKINGGQTSECGNGCGKTKAEADLKVCSRCNLVKYCSRECQKAHWKTHKKTCNKI</sequence>
<evidence type="ECO:0000313" key="7">
    <source>
        <dbReference type="Proteomes" id="UP001165060"/>
    </source>
</evidence>
<evidence type="ECO:0000256" key="1">
    <source>
        <dbReference type="ARBA" id="ARBA00022723"/>
    </source>
</evidence>
<evidence type="ECO:0000256" key="3">
    <source>
        <dbReference type="ARBA" id="ARBA00022833"/>
    </source>
</evidence>
<dbReference type="Pfam" id="PF01753">
    <property type="entry name" value="zf-MYND"/>
    <property type="match status" value="1"/>
</dbReference>
<gene>
    <name evidence="6" type="ORF">TeGR_g13185</name>
</gene>
<keyword evidence="7" id="KW-1185">Reference proteome</keyword>
<dbReference type="Proteomes" id="UP001165060">
    <property type="component" value="Unassembled WGS sequence"/>
</dbReference>
<reference evidence="6 7" key="1">
    <citation type="journal article" date="2023" name="Commun. Biol.">
        <title>Genome analysis of Parmales, the sister group of diatoms, reveals the evolutionary specialization of diatoms from phago-mixotrophs to photoautotrophs.</title>
        <authorList>
            <person name="Ban H."/>
            <person name="Sato S."/>
            <person name="Yoshikawa S."/>
            <person name="Yamada K."/>
            <person name="Nakamura Y."/>
            <person name="Ichinomiya M."/>
            <person name="Sato N."/>
            <person name="Blanc-Mathieu R."/>
            <person name="Endo H."/>
            <person name="Kuwata A."/>
            <person name="Ogata H."/>
        </authorList>
    </citation>
    <scope>NUCLEOTIDE SEQUENCE [LARGE SCALE GENOMIC DNA]</scope>
</reference>
<evidence type="ECO:0000256" key="4">
    <source>
        <dbReference type="PROSITE-ProRule" id="PRU00134"/>
    </source>
</evidence>
<comment type="caution">
    <text evidence="6">The sequence shown here is derived from an EMBL/GenBank/DDBJ whole genome shotgun (WGS) entry which is preliminary data.</text>
</comment>
<dbReference type="InterPro" id="IPR002893">
    <property type="entry name" value="Znf_MYND"/>
</dbReference>
<protein>
    <recommendedName>
        <fullName evidence="5">MYND-type domain-containing protein</fullName>
    </recommendedName>
</protein>
<keyword evidence="3" id="KW-0862">Zinc</keyword>
<proteinExistence type="predicted"/>
<dbReference type="Gene3D" id="6.10.140.2220">
    <property type="match status" value="1"/>
</dbReference>
<keyword evidence="2 4" id="KW-0863">Zinc-finger</keyword>
<keyword evidence="1" id="KW-0479">Metal-binding</keyword>
<accession>A0ABQ6MSH3</accession>